<feature type="transmembrane region" description="Helical" evidence="1">
    <location>
        <begin position="204"/>
        <end position="222"/>
    </location>
</feature>
<feature type="transmembrane region" description="Helical" evidence="1">
    <location>
        <begin position="72"/>
        <end position="92"/>
    </location>
</feature>
<keyword evidence="3" id="KW-1185">Reference proteome</keyword>
<reference evidence="2" key="1">
    <citation type="journal article" date="2020" name="Stud. Mycol.">
        <title>101 Dothideomycetes genomes: a test case for predicting lifestyles and emergence of pathogens.</title>
        <authorList>
            <person name="Haridas S."/>
            <person name="Albert R."/>
            <person name="Binder M."/>
            <person name="Bloem J."/>
            <person name="Labutti K."/>
            <person name="Salamov A."/>
            <person name="Andreopoulos B."/>
            <person name="Baker S."/>
            <person name="Barry K."/>
            <person name="Bills G."/>
            <person name="Bluhm B."/>
            <person name="Cannon C."/>
            <person name="Castanera R."/>
            <person name="Culley D."/>
            <person name="Daum C."/>
            <person name="Ezra D."/>
            <person name="Gonzalez J."/>
            <person name="Henrissat B."/>
            <person name="Kuo A."/>
            <person name="Liang C."/>
            <person name="Lipzen A."/>
            <person name="Lutzoni F."/>
            <person name="Magnuson J."/>
            <person name="Mondo S."/>
            <person name="Nolan M."/>
            <person name="Ohm R."/>
            <person name="Pangilinan J."/>
            <person name="Park H.-J."/>
            <person name="Ramirez L."/>
            <person name="Alfaro M."/>
            <person name="Sun H."/>
            <person name="Tritt A."/>
            <person name="Yoshinaga Y."/>
            <person name="Zwiers L.-H."/>
            <person name="Turgeon B."/>
            <person name="Goodwin S."/>
            <person name="Spatafora J."/>
            <person name="Crous P."/>
            <person name="Grigoriev I."/>
        </authorList>
    </citation>
    <scope>NUCLEOTIDE SEQUENCE</scope>
    <source>
        <strain evidence="2">CBS 183.55</strain>
    </source>
</reference>
<feature type="non-terminal residue" evidence="2">
    <location>
        <position position="240"/>
    </location>
</feature>
<keyword evidence="1" id="KW-0812">Transmembrane</keyword>
<feature type="transmembrane region" description="Helical" evidence="1">
    <location>
        <begin position="112"/>
        <end position="132"/>
    </location>
</feature>
<accession>A0A6A5REP8</accession>
<keyword evidence="1" id="KW-1133">Transmembrane helix</keyword>
<evidence type="ECO:0000313" key="2">
    <source>
        <dbReference type="EMBL" id="KAF1926152.1"/>
    </source>
</evidence>
<proteinExistence type="predicted"/>
<dbReference type="OrthoDB" id="5238025at2759"/>
<protein>
    <submittedName>
        <fullName evidence="2">Uncharacterized protein</fullName>
    </submittedName>
</protein>
<feature type="non-terminal residue" evidence="2">
    <location>
        <position position="1"/>
    </location>
</feature>
<keyword evidence="1" id="KW-0472">Membrane</keyword>
<dbReference type="Proteomes" id="UP000800082">
    <property type="component" value="Unassembled WGS sequence"/>
</dbReference>
<dbReference type="EMBL" id="ML978979">
    <property type="protein sequence ID" value="KAF1926152.1"/>
    <property type="molecule type" value="Genomic_DNA"/>
</dbReference>
<dbReference type="RefSeq" id="XP_033446404.1">
    <property type="nucleotide sequence ID" value="XM_033590323.1"/>
</dbReference>
<evidence type="ECO:0000256" key="1">
    <source>
        <dbReference type="SAM" id="Phobius"/>
    </source>
</evidence>
<dbReference type="AlphaFoldDB" id="A0A6A5REP8"/>
<dbReference type="GeneID" id="54347987"/>
<gene>
    <name evidence="2" type="ORF">M421DRAFT_40695</name>
</gene>
<organism evidence="2 3">
    <name type="scientific">Didymella exigua CBS 183.55</name>
    <dbReference type="NCBI Taxonomy" id="1150837"/>
    <lineage>
        <taxon>Eukaryota</taxon>
        <taxon>Fungi</taxon>
        <taxon>Dikarya</taxon>
        <taxon>Ascomycota</taxon>
        <taxon>Pezizomycotina</taxon>
        <taxon>Dothideomycetes</taxon>
        <taxon>Pleosporomycetidae</taxon>
        <taxon>Pleosporales</taxon>
        <taxon>Pleosporineae</taxon>
        <taxon>Didymellaceae</taxon>
        <taxon>Didymella</taxon>
    </lineage>
</organism>
<sequence>NRLSRFLSVISLTLLLLLSIPTLVLKAFGYNFIEINAEMGFYLVNDEGQGKPADNGLVAALPHNLFRVPEKLVLVVAMLNILLSMAHLGFLVWDWRAGRRTQTRAFRRNAMILHIINAVLVLCALIAISVAHKKSSTFQYQLIPKDPNVASPSGYRYFRYDSGTFDLETWTCELKDARGVGDARKDYSAQCHIEVAGRMIMTPFFLAAVTITMLSVWALIVGGKEMPYNEQIYTKDVDLE</sequence>
<evidence type="ECO:0000313" key="3">
    <source>
        <dbReference type="Proteomes" id="UP000800082"/>
    </source>
</evidence>
<name>A0A6A5REP8_9PLEO</name>